<evidence type="ECO:0000256" key="1">
    <source>
        <dbReference type="SAM" id="MobiDB-lite"/>
    </source>
</evidence>
<feature type="non-terminal residue" evidence="2">
    <location>
        <position position="1"/>
    </location>
</feature>
<reference evidence="2 3" key="1">
    <citation type="submission" date="2023-09" db="EMBL/GenBank/DDBJ databases">
        <title>Xinfangfangia sedmenti sp. nov., isolated the sedment.</title>
        <authorList>
            <person name="Xu L."/>
        </authorList>
    </citation>
    <scope>NUCLEOTIDE SEQUENCE [LARGE SCALE GENOMIC DNA]</scope>
    <source>
        <strain evidence="2 3">LG-4</strain>
    </source>
</reference>
<keyword evidence="3" id="KW-1185">Reference proteome</keyword>
<dbReference type="Proteomes" id="UP001247754">
    <property type="component" value="Unassembled WGS sequence"/>
</dbReference>
<gene>
    <name evidence="2" type="ORF">RGD00_19855</name>
</gene>
<evidence type="ECO:0000313" key="2">
    <source>
        <dbReference type="EMBL" id="MDR5654871.1"/>
    </source>
</evidence>
<feature type="region of interest" description="Disordered" evidence="1">
    <location>
        <begin position="77"/>
        <end position="100"/>
    </location>
</feature>
<accession>A0ABU1FDA2</accession>
<protein>
    <submittedName>
        <fullName evidence="2">Uncharacterized protein</fullName>
    </submittedName>
</protein>
<dbReference type="RefSeq" id="WP_310459014.1">
    <property type="nucleotide sequence ID" value="NZ_JAVKPH010000037.1"/>
</dbReference>
<sequence length="100" mass="11308">HRGPHALAPRPAVKPRRIGPRRRAYDLKGLLAALGRAFANPRLETEHNGERVKYSSKYEIRLAAAEIVKELRNRGELRPEGGEQRQAPARLLYTYKTGTP</sequence>
<comment type="caution">
    <text evidence="2">The sequence shown here is derived from an EMBL/GenBank/DDBJ whole genome shotgun (WGS) entry which is preliminary data.</text>
</comment>
<organism evidence="2 3">
    <name type="scientific">Ruixingdingia sedimenti</name>
    <dbReference type="NCBI Taxonomy" id="3073604"/>
    <lineage>
        <taxon>Bacteria</taxon>
        <taxon>Pseudomonadati</taxon>
        <taxon>Pseudomonadota</taxon>
        <taxon>Alphaproteobacteria</taxon>
        <taxon>Rhodobacterales</taxon>
        <taxon>Paracoccaceae</taxon>
        <taxon>Ruixingdingia</taxon>
    </lineage>
</organism>
<dbReference type="EMBL" id="JAVKPH010000037">
    <property type="protein sequence ID" value="MDR5654871.1"/>
    <property type="molecule type" value="Genomic_DNA"/>
</dbReference>
<name>A0ABU1FDA2_9RHOB</name>
<proteinExistence type="predicted"/>
<evidence type="ECO:0000313" key="3">
    <source>
        <dbReference type="Proteomes" id="UP001247754"/>
    </source>
</evidence>